<protein>
    <recommendedName>
        <fullName evidence="3">PH domain-containing protein</fullName>
    </recommendedName>
</protein>
<proteinExistence type="predicted"/>
<dbReference type="PANTHER" id="PTHR46006:SF6">
    <property type="entry name" value="INTERSECTIN-2 ISOFORM X1"/>
    <property type="match status" value="1"/>
</dbReference>
<gene>
    <name evidence="4" type="ORF">TELCIR_17641</name>
</gene>
<dbReference type="EMBL" id="KZ354660">
    <property type="protein sequence ID" value="PIO60853.1"/>
    <property type="molecule type" value="Genomic_DNA"/>
</dbReference>
<name>A0A2G9TS63_TELCI</name>
<evidence type="ECO:0000259" key="3">
    <source>
        <dbReference type="SMART" id="SM00233"/>
    </source>
</evidence>
<dbReference type="Gene3D" id="2.30.29.30">
    <property type="entry name" value="Pleckstrin-homology domain (PH domain)/Phosphotyrosine-binding domain (PTB)"/>
    <property type="match status" value="1"/>
</dbReference>
<keyword evidence="2" id="KW-0963">Cytoplasm</keyword>
<dbReference type="InterPro" id="IPR011993">
    <property type="entry name" value="PH-like_dom_sf"/>
</dbReference>
<evidence type="ECO:0000256" key="2">
    <source>
        <dbReference type="ARBA" id="ARBA00022490"/>
    </source>
</evidence>
<dbReference type="Proteomes" id="UP000230423">
    <property type="component" value="Unassembled WGS sequence"/>
</dbReference>
<dbReference type="SMART" id="SM00233">
    <property type="entry name" value="PH"/>
    <property type="match status" value="1"/>
</dbReference>
<dbReference type="SUPFAM" id="SSF50729">
    <property type="entry name" value="PH domain-like"/>
    <property type="match status" value="1"/>
</dbReference>
<dbReference type="InterPro" id="IPR051480">
    <property type="entry name" value="Endocytic_GEF_Adapter"/>
</dbReference>
<dbReference type="AlphaFoldDB" id="A0A2G9TS63"/>
<organism evidence="4 5">
    <name type="scientific">Teladorsagia circumcincta</name>
    <name type="common">Brown stomach worm</name>
    <name type="synonym">Ostertagia circumcincta</name>
    <dbReference type="NCBI Taxonomy" id="45464"/>
    <lineage>
        <taxon>Eukaryota</taxon>
        <taxon>Metazoa</taxon>
        <taxon>Ecdysozoa</taxon>
        <taxon>Nematoda</taxon>
        <taxon>Chromadorea</taxon>
        <taxon>Rhabditida</taxon>
        <taxon>Rhabditina</taxon>
        <taxon>Rhabditomorpha</taxon>
        <taxon>Strongyloidea</taxon>
        <taxon>Trichostrongylidae</taxon>
        <taxon>Teladorsagia</taxon>
    </lineage>
</organism>
<comment type="subcellular location">
    <subcellularLocation>
        <location evidence="1">Cytoplasm</location>
    </subcellularLocation>
</comment>
<evidence type="ECO:0000313" key="5">
    <source>
        <dbReference type="Proteomes" id="UP000230423"/>
    </source>
</evidence>
<evidence type="ECO:0000313" key="4">
    <source>
        <dbReference type="EMBL" id="PIO60853.1"/>
    </source>
</evidence>
<dbReference type="InterPro" id="IPR001849">
    <property type="entry name" value="PH_domain"/>
</dbReference>
<accession>A0A2G9TS63</accession>
<dbReference type="OrthoDB" id="2015333at2759"/>
<dbReference type="GO" id="GO:0035025">
    <property type="term" value="P:positive regulation of Rho protein signal transduction"/>
    <property type="evidence" value="ECO:0007669"/>
    <property type="project" value="TreeGrafter"/>
</dbReference>
<evidence type="ECO:0000256" key="1">
    <source>
        <dbReference type="ARBA" id="ARBA00004496"/>
    </source>
</evidence>
<keyword evidence="5" id="KW-1185">Reference proteome</keyword>
<sequence length="294" mass="33519">MALVYFAFFQDLDTALQLLRALVSEVNHAVTEEENVFLLRWAQSHVKCPPLLRLDFTSDTRLLGLRSFLHSGVLYKQRSGRLLVAILFNDFLLLTTPDEHLSKPISFKISKTTELHLTLYKQPMLLANLKVMPSNDETTLNIKQGMDTISFRCVSSNARRLWTSQLEQAIDLYAITASEQEQARQILRLSVGRVSETFEVDLLKTADLHLTTQFPLENTTALFTLKILQKNLYRPDALLFDEATASLNELLRESAVHRGPIIKAMQLRKDIRDKAKPVESVTVKFVAQLFDANM</sequence>
<dbReference type="Pfam" id="PF16652">
    <property type="entry name" value="PH_13"/>
    <property type="match status" value="1"/>
</dbReference>
<feature type="domain" description="PH" evidence="3">
    <location>
        <begin position="68"/>
        <end position="173"/>
    </location>
</feature>
<dbReference type="PANTHER" id="PTHR46006">
    <property type="entry name" value="RHO GUANINE NUCLEOTIDE EXCHANGE FACTOR AT 64C, ISOFORM A"/>
    <property type="match status" value="1"/>
</dbReference>
<reference evidence="4 5" key="1">
    <citation type="submission" date="2015-09" db="EMBL/GenBank/DDBJ databases">
        <title>Draft genome of the parasitic nematode Teladorsagia circumcincta isolate WARC Sus (inbred).</title>
        <authorList>
            <person name="Mitreva M."/>
        </authorList>
    </citation>
    <scope>NUCLEOTIDE SEQUENCE [LARGE SCALE GENOMIC DNA]</scope>
    <source>
        <strain evidence="4 5">S</strain>
    </source>
</reference>
<dbReference type="GO" id="GO:0005737">
    <property type="term" value="C:cytoplasm"/>
    <property type="evidence" value="ECO:0007669"/>
    <property type="project" value="UniProtKB-SubCell"/>
</dbReference>